<reference evidence="2 3" key="1">
    <citation type="submission" date="2019-05" db="EMBL/GenBank/DDBJ databases">
        <title>Another draft genome of Portunus trituberculatus and its Hox gene families provides insights of decapod evolution.</title>
        <authorList>
            <person name="Jeong J.-H."/>
            <person name="Song I."/>
            <person name="Kim S."/>
            <person name="Choi T."/>
            <person name="Kim D."/>
            <person name="Ryu S."/>
            <person name="Kim W."/>
        </authorList>
    </citation>
    <scope>NUCLEOTIDE SEQUENCE [LARGE SCALE GENOMIC DNA]</scope>
    <source>
        <tissue evidence="2">Muscle</tissue>
    </source>
</reference>
<proteinExistence type="predicted"/>
<keyword evidence="3" id="KW-1185">Reference proteome</keyword>
<feature type="region of interest" description="Disordered" evidence="1">
    <location>
        <begin position="1"/>
        <end position="48"/>
    </location>
</feature>
<evidence type="ECO:0000313" key="2">
    <source>
        <dbReference type="EMBL" id="MPC79149.1"/>
    </source>
</evidence>
<feature type="compositionally biased region" description="Polar residues" evidence="1">
    <location>
        <begin position="7"/>
        <end position="39"/>
    </location>
</feature>
<gene>
    <name evidence="2" type="ORF">E2C01_073662</name>
</gene>
<dbReference type="EMBL" id="VSRR010050380">
    <property type="protein sequence ID" value="MPC79149.1"/>
    <property type="molecule type" value="Genomic_DNA"/>
</dbReference>
<organism evidence="2 3">
    <name type="scientific">Portunus trituberculatus</name>
    <name type="common">Swimming crab</name>
    <name type="synonym">Neptunus trituberculatus</name>
    <dbReference type="NCBI Taxonomy" id="210409"/>
    <lineage>
        <taxon>Eukaryota</taxon>
        <taxon>Metazoa</taxon>
        <taxon>Ecdysozoa</taxon>
        <taxon>Arthropoda</taxon>
        <taxon>Crustacea</taxon>
        <taxon>Multicrustacea</taxon>
        <taxon>Malacostraca</taxon>
        <taxon>Eumalacostraca</taxon>
        <taxon>Eucarida</taxon>
        <taxon>Decapoda</taxon>
        <taxon>Pleocyemata</taxon>
        <taxon>Brachyura</taxon>
        <taxon>Eubrachyura</taxon>
        <taxon>Portunoidea</taxon>
        <taxon>Portunidae</taxon>
        <taxon>Portuninae</taxon>
        <taxon>Portunus</taxon>
    </lineage>
</organism>
<comment type="caution">
    <text evidence="2">The sequence shown here is derived from an EMBL/GenBank/DDBJ whole genome shotgun (WGS) entry which is preliminary data.</text>
</comment>
<dbReference type="AlphaFoldDB" id="A0A5B7IB54"/>
<name>A0A5B7IB54_PORTR</name>
<evidence type="ECO:0000256" key="1">
    <source>
        <dbReference type="SAM" id="MobiDB-lite"/>
    </source>
</evidence>
<evidence type="ECO:0000313" key="3">
    <source>
        <dbReference type="Proteomes" id="UP000324222"/>
    </source>
</evidence>
<accession>A0A5B7IB54</accession>
<protein>
    <submittedName>
        <fullName evidence="2">Uncharacterized protein</fullName>
    </submittedName>
</protein>
<dbReference type="Proteomes" id="UP000324222">
    <property type="component" value="Unassembled WGS sequence"/>
</dbReference>
<sequence>MTRLETPIQTQRNSASGDKGSVINSSSQGIQSTRATKNTWGRKHLSPPSSCTRLGSFDRVNSVLQSAVIWFKLRLICAVRRGQLMVRGSGCRPRAHPVFSPSGGKMKVNEYASSFSSPHPLMPFLPQFVQFVPSLPCLWDFVRKSMIDWLFTLVILTSSLEFDCLILFIGR</sequence>